<dbReference type="STRING" id="32507.ENSNBRP00000019482"/>
<evidence type="ECO:0000256" key="5">
    <source>
        <dbReference type="RuleBase" id="RU301113"/>
    </source>
</evidence>
<dbReference type="GO" id="GO:0004864">
    <property type="term" value="F:protein phosphatase inhibitor activity"/>
    <property type="evidence" value="ECO:0007669"/>
    <property type="project" value="UniProtKB-UniRule"/>
</dbReference>
<dbReference type="GO" id="GO:0005634">
    <property type="term" value="C:nucleus"/>
    <property type="evidence" value="ECO:0007669"/>
    <property type="project" value="UniProtKB-SubCell"/>
</dbReference>
<name>A0A3Q4HQ70_NEOBR</name>
<dbReference type="GO" id="GO:0045944">
    <property type="term" value="P:positive regulation of transcription by RNA polymerase II"/>
    <property type="evidence" value="ECO:0007669"/>
    <property type="project" value="TreeGrafter"/>
</dbReference>
<feature type="repeat" description="RPEL" evidence="4">
    <location>
        <begin position="26"/>
        <end position="51"/>
    </location>
</feature>
<dbReference type="InterPro" id="IPR004018">
    <property type="entry name" value="RPEL_repeat"/>
</dbReference>
<dbReference type="Bgee" id="ENSNBRG00000015000">
    <property type="expression patterns" value="Expressed in mesonephros and 4 other cell types or tissues"/>
</dbReference>
<evidence type="ECO:0000256" key="2">
    <source>
        <dbReference type="ARBA" id="ARBA00022737"/>
    </source>
</evidence>
<dbReference type="PANTHER" id="PTHR22793">
    <property type="entry name" value="MYOCARDIN-RELATED TRANSCRIPTION FACTOR-RELATED"/>
    <property type="match status" value="1"/>
</dbReference>
<sequence length="174" mass="19040">LPPATLKAPAAFHEQIRSLERARTGTFLKHKLCSRPGRSELVRMHILQETHAEPSLQATQMKLKRARLTDDLNEKIAQRPGPMELVEKNILPVDPGVEEVNNGRASLLLLYLFTTYSECSEGNSNQLCSTSGGFLSIFNDVLSLFGKQSYGASTDCLSLSPHSSPLSAVTLCSV</sequence>
<reference evidence="6" key="2">
    <citation type="submission" date="2025-09" db="UniProtKB">
        <authorList>
            <consortium name="Ensembl"/>
        </authorList>
    </citation>
    <scope>IDENTIFICATION</scope>
</reference>
<dbReference type="PANTHER" id="PTHR22793:SF5">
    <property type="entry name" value="MYOCARDIN-RELATED TRANSCRIPTION FACTOR B"/>
    <property type="match status" value="1"/>
</dbReference>
<evidence type="ECO:0000256" key="1">
    <source>
        <dbReference type="ARBA" id="ARBA00004123"/>
    </source>
</evidence>
<feature type="repeat" description="RPEL" evidence="4">
    <location>
        <begin position="70"/>
        <end position="95"/>
    </location>
</feature>
<evidence type="ECO:0000313" key="7">
    <source>
        <dbReference type="Proteomes" id="UP000261580"/>
    </source>
</evidence>
<dbReference type="GeneTree" id="ENSGT00950000182979"/>
<comment type="similarity">
    <text evidence="5">Belongs to the phosphatase and actin regulator family.</text>
</comment>
<comment type="subcellular location">
    <subcellularLocation>
        <location evidence="1">Nucleus</location>
    </subcellularLocation>
</comment>
<dbReference type="Gene3D" id="6.10.140.2040">
    <property type="match status" value="1"/>
</dbReference>
<proteinExistence type="inferred from homology"/>
<keyword evidence="7" id="KW-1185">Reference proteome</keyword>
<dbReference type="Ensembl" id="ENSNBRT00000019995.1">
    <property type="protein sequence ID" value="ENSNBRP00000019482.1"/>
    <property type="gene ID" value="ENSNBRG00000015000.1"/>
</dbReference>
<dbReference type="PROSITE" id="PS51073">
    <property type="entry name" value="RPEL"/>
    <property type="match status" value="2"/>
</dbReference>
<evidence type="ECO:0000256" key="3">
    <source>
        <dbReference type="ARBA" id="ARBA00023242"/>
    </source>
</evidence>
<dbReference type="Proteomes" id="UP000261580">
    <property type="component" value="Unassembled WGS sequence"/>
</dbReference>
<keyword evidence="3" id="KW-0539">Nucleus</keyword>
<keyword evidence="2 5" id="KW-0677">Repeat</keyword>
<keyword evidence="5" id="KW-0009">Actin-binding</keyword>
<comment type="subunit">
    <text evidence="5">Binds PPP1CA and actin.</text>
</comment>
<dbReference type="SMART" id="SM00707">
    <property type="entry name" value="RPEL"/>
    <property type="match status" value="2"/>
</dbReference>
<dbReference type="Pfam" id="PF02755">
    <property type="entry name" value="RPEL"/>
    <property type="match status" value="2"/>
</dbReference>
<evidence type="ECO:0000256" key="4">
    <source>
        <dbReference type="PROSITE-ProRule" id="PRU00401"/>
    </source>
</evidence>
<dbReference type="AlphaFoldDB" id="A0A3Q4HQ70"/>
<dbReference type="GO" id="GO:0051145">
    <property type="term" value="P:smooth muscle cell differentiation"/>
    <property type="evidence" value="ECO:0007669"/>
    <property type="project" value="TreeGrafter"/>
</dbReference>
<accession>A0A3Q4HQ70</accession>
<reference evidence="6" key="1">
    <citation type="submission" date="2025-08" db="UniProtKB">
        <authorList>
            <consortium name="Ensembl"/>
        </authorList>
    </citation>
    <scope>IDENTIFICATION</scope>
</reference>
<evidence type="ECO:0000313" key="6">
    <source>
        <dbReference type="Ensembl" id="ENSNBRP00000019482.1"/>
    </source>
</evidence>
<dbReference type="GO" id="GO:0003713">
    <property type="term" value="F:transcription coactivator activity"/>
    <property type="evidence" value="ECO:0007669"/>
    <property type="project" value="TreeGrafter"/>
</dbReference>
<organism evidence="6 7">
    <name type="scientific">Neolamprologus brichardi</name>
    <name type="common">Fairy cichlid</name>
    <name type="synonym">Lamprologus brichardi</name>
    <dbReference type="NCBI Taxonomy" id="32507"/>
    <lineage>
        <taxon>Eukaryota</taxon>
        <taxon>Metazoa</taxon>
        <taxon>Chordata</taxon>
        <taxon>Craniata</taxon>
        <taxon>Vertebrata</taxon>
        <taxon>Euteleostomi</taxon>
        <taxon>Actinopterygii</taxon>
        <taxon>Neopterygii</taxon>
        <taxon>Teleostei</taxon>
        <taxon>Neoteleostei</taxon>
        <taxon>Acanthomorphata</taxon>
        <taxon>Ovalentaria</taxon>
        <taxon>Cichlomorphae</taxon>
        <taxon>Cichliformes</taxon>
        <taxon>Cichlidae</taxon>
        <taxon>African cichlids</taxon>
        <taxon>Pseudocrenilabrinae</taxon>
        <taxon>Lamprologini</taxon>
        <taxon>Neolamprologus</taxon>
    </lineage>
</organism>
<dbReference type="InterPro" id="IPR043451">
    <property type="entry name" value="Myocardin-like"/>
</dbReference>
<dbReference type="GO" id="GO:0003779">
    <property type="term" value="F:actin binding"/>
    <property type="evidence" value="ECO:0007669"/>
    <property type="project" value="UniProtKB-KW"/>
</dbReference>
<dbReference type="Gene3D" id="6.10.150.10">
    <property type="match status" value="1"/>
</dbReference>
<protein>
    <recommendedName>
        <fullName evidence="5">Phosphatase and actin regulator</fullName>
    </recommendedName>
</protein>